<dbReference type="SUPFAM" id="SSF53335">
    <property type="entry name" value="S-adenosyl-L-methionine-dependent methyltransferases"/>
    <property type="match status" value="1"/>
</dbReference>
<sequence length="292" mass="32807">MAAPAQKTDTSKWYSPDPPDIKPDAKEVLEKYSKVPPEDIEAHVSRIVGSIPTLLLTALNSPPAQRDKAWAIFPYPCIGQWRFLDLAISQHSHYQEVLNRMRTGEQVYLDLGCAFAQDIRRLVADGVDSSQCYGADLRLDFIDLGYDLFRDKDSLNSKFIEADIFDPDSPLKQLDGEIDIIGASSFFHLFSWEEQKSAAHQVLKLMKPRGGSLLVGRQVGAREPAEKARGVQIGAGSRFRHNLESWQKFWKEVGDEAGVQLQVDGTDKDIPDAYKNILTFGDLVLEFAVRRL</sequence>
<evidence type="ECO:0000256" key="5">
    <source>
        <dbReference type="SAM" id="MobiDB-lite"/>
    </source>
</evidence>
<dbReference type="InterPro" id="IPR051654">
    <property type="entry name" value="Meroterpenoid_MTases"/>
</dbReference>
<evidence type="ECO:0000256" key="2">
    <source>
        <dbReference type="ARBA" id="ARBA00022679"/>
    </source>
</evidence>
<evidence type="ECO:0000313" key="8">
    <source>
        <dbReference type="Proteomes" id="UP001337655"/>
    </source>
</evidence>
<evidence type="ECO:0000256" key="3">
    <source>
        <dbReference type="ARBA" id="ARBA00022691"/>
    </source>
</evidence>
<dbReference type="AlphaFoldDB" id="A0AAV9PDW7"/>
<feature type="domain" description="Methyltransferase" evidence="6">
    <location>
        <begin position="109"/>
        <end position="210"/>
    </location>
</feature>
<evidence type="ECO:0000313" key="7">
    <source>
        <dbReference type="EMBL" id="KAK5170100.1"/>
    </source>
</evidence>
<dbReference type="Gene3D" id="3.40.50.150">
    <property type="entry name" value="Vaccinia Virus protein VP39"/>
    <property type="match status" value="1"/>
</dbReference>
<dbReference type="PANTHER" id="PTHR35897:SF1">
    <property type="entry name" value="METHYLTRANSFERASE AUSD"/>
    <property type="match status" value="1"/>
</dbReference>
<feature type="region of interest" description="Disordered" evidence="5">
    <location>
        <begin position="1"/>
        <end position="21"/>
    </location>
</feature>
<comment type="similarity">
    <text evidence="4">Belongs to the class I-like SAM-binding methyltransferase superfamily.</text>
</comment>
<comment type="caution">
    <text evidence="7">The sequence shown here is derived from an EMBL/GenBank/DDBJ whole genome shotgun (WGS) entry which is preliminary data.</text>
</comment>
<dbReference type="PANTHER" id="PTHR35897">
    <property type="entry name" value="METHYLTRANSFERASE AUSD"/>
    <property type="match status" value="1"/>
</dbReference>
<proteinExistence type="inferred from homology"/>
<protein>
    <recommendedName>
        <fullName evidence="6">Methyltransferase domain-containing protein</fullName>
    </recommendedName>
</protein>
<keyword evidence="8" id="KW-1185">Reference proteome</keyword>
<reference evidence="7 8" key="1">
    <citation type="submission" date="2023-08" db="EMBL/GenBank/DDBJ databases">
        <title>Black Yeasts Isolated from many extreme environments.</title>
        <authorList>
            <person name="Coleine C."/>
            <person name="Stajich J.E."/>
            <person name="Selbmann L."/>
        </authorList>
    </citation>
    <scope>NUCLEOTIDE SEQUENCE [LARGE SCALE GENOMIC DNA]</scope>
    <source>
        <strain evidence="7 8">CCFEE 5935</strain>
    </source>
</reference>
<dbReference type="EMBL" id="JAVRRT010000007">
    <property type="protein sequence ID" value="KAK5170100.1"/>
    <property type="molecule type" value="Genomic_DNA"/>
</dbReference>
<evidence type="ECO:0000256" key="1">
    <source>
        <dbReference type="ARBA" id="ARBA00005179"/>
    </source>
</evidence>
<dbReference type="GO" id="GO:0016740">
    <property type="term" value="F:transferase activity"/>
    <property type="evidence" value="ECO:0007669"/>
    <property type="project" value="UniProtKB-KW"/>
</dbReference>
<organism evidence="7 8">
    <name type="scientific">Saxophila tyrrhenica</name>
    <dbReference type="NCBI Taxonomy" id="1690608"/>
    <lineage>
        <taxon>Eukaryota</taxon>
        <taxon>Fungi</taxon>
        <taxon>Dikarya</taxon>
        <taxon>Ascomycota</taxon>
        <taxon>Pezizomycotina</taxon>
        <taxon>Dothideomycetes</taxon>
        <taxon>Dothideomycetidae</taxon>
        <taxon>Mycosphaerellales</taxon>
        <taxon>Extremaceae</taxon>
        <taxon>Saxophila</taxon>
    </lineage>
</organism>
<dbReference type="GeneID" id="89926029"/>
<evidence type="ECO:0000256" key="4">
    <source>
        <dbReference type="ARBA" id="ARBA00038314"/>
    </source>
</evidence>
<accession>A0AAV9PDW7</accession>
<dbReference type="RefSeq" id="XP_064659298.1">
    <property type="nucleotide sequence ID" value="XM_064801937.1"/>
</dbReference>
<comment type="pathway">
    <text evidence="1">Secondary metabolite biosynthesis.</text>
</comment>
<dbReference type="InterPro" id="IPR029063">
    <property type="entry name" value="SAM-dependent_MTases_sf"/>
</dbReference>
<dbReference type="InterPro" id="IPR041698">
    <property type="entry name" value="Methyltransf_25"/>
</dbReference>
<keyword evidence="3" id="KW-0949">S-adenosyl-L-methionine</keyword>
<gene>
    <name evidence="7" type="ORF">LTR77_004684</name>
</gene>
<dbReference type="Proteomes" id="UP001337655">
    <property type="component" value="Unassembled WGS sequence"/>
</dbReference>
<name>A0AAV9PDW7_9PEZI</name>
<evidence type="ECO:0000259" key="6">
    <source>
        <dbReference type="Pfam" id="PF13649"/>
    </source>
</evidence>
<dbReference type="Pfam" id="PF13649">
    <property type="entry name" value="Methyltransf_25"/>
    <property type="match status" value="1"/>
</dbReference>
<keyword evidence="2" id="KW-0808">Transferase</keyword>